<protein>
    <recommendedName>
        <fullName evidence="3">Glycosyltransferase 2-like domain-containing protein</fullName>
    </recommendedName>
</protein>
<dbReference type="RefSeq" id="WP_051720214.1">
    <property type="nucleotide sequence ID" value="NZ_JMIH01000028.1"/>
</dbReference>
<dbReference type="CDD" id="cd00761">
    <property type="entry name" value="Glyco_tranf_GTA_type"/>
    <property type="match status" value="1"/>
</dbReference>
<dbReference type="Proteomes" id="UP000027821">
    <property type="component" value="Unassembled WGS sequence"/>
</dbReference>
<dbReference type="GO" id="GO:0016758">
    <property type="term" value="F:hexosyltransferase activity"/>
    <property type="evidence" value="ECO:0007669"/>
    <property type="project" value="UniProtKB-ARBA"/>
</dbReference>
<dbReference type="STRING" id="1048983.EL17_19710"/>
<feature type="domain" description="Glycosyltransferase 2-like" evidence="3">
    <location>
        <begin position="9"/>
        <end position="149"/>
    </location>
</feature>
<reference evidence="4 5" key="1">
    <citation type="submission" date="2014-04" db="EMBL/GenBank/DDBJ databases">
        <title>Characterization and application of a salt tolerant electro-active bacterium.</title>
        <authorList>
            <person name="Yang L."/>
            <person name="Wei S."/>
            <person name="Tay Q.X.M."/>
        </authorList>
    </citation>
    <scope>NUCLEOTIDE SEQUENCE [LARGE SCALE GENOMIC DNA]</scope>
    <source>
        <strain evidence="4 5">LY1</strain>
    </source>
</reference>
<dbReference type="InterPro" id="IPR029044">
    <property type="entry name" value="Nucleotide-diphossugar_trans"/>
</dbReference>
<accession>A0A074KTD0</accession>
<keyword evidence="1" id="KW-0328">Glycosyltransferase</keyword>
<dbReference type="AlphaFoldDB" id="A0A074KTD0"/>
<dbReference type="Gene3D" id="3.90.550.10">
    <property type="entry name" value="Spore Coat Polysaccharide Biosynthesis Protein SpsA, Chain A"/>
    <property type="match status" value="1"/>
</dbReference>
<dbReference type="eggNOG" id="COG1216">
    <property type="taxonomic scope" value="Bacteria"/>
</dbReference>
<keyword evidence="5" id="KW-1185">Reference proteome</keyword>
<dbReference type="OrthoDB" id="9807778at2"/>
<evidence type="ECO:0000313" key="4">
    <source>
        <dbReference type="EMBL" id="KEO72139.1"/>
    </source>
</evidence>
<name>A0A074KTD0_9BACT</name>
<keyword evidence="2" id="KW-0808">Transferase</keyword>
<dbReference type="PANTHER" id="PTHR22916:SF51">
    <property type="entry name" value="GLYCOSYLTRANSFERASE EPSH-RELATED"/>
    <property type="match status" value="1"/>
</dbReference>
<organism evidence="4 5">
    <name type="scientific">Anditalea andensis</name>
    <dbReference type="NCBI Taxonomy" id="1048983"/>
    <lineage>
        <taxon>Bacteria</taxon>
        <taxon>Pseudomonadati</taxon>
        <taxon>Bacteroidota</taxon>
        <taxon>Cytophagia</taxon>
        <taxon>Cytophagales</taxon>
        <taxon>Cytophagaceae</taxon>
        <taxon>Anditalea</taxon>
    </lineage>
</organism>
<evidence type="ECO:0000313" key="5">
    <source>
        <dbReference type="Proteomes" id="UP000027821"/>
    </source>
</evidence>
<dbReference type="Pfam" id="PF00535">
    <property type="entry name" value="Glycos_transf_2"/>
    <property type="match status" value="1"/>
</dbReference>
<proteinExistence type="predicted"/>
<evidence type="ECO:0000259" key="3">
    <source>
        <dbReference type="Pfam" id="PF00535"/>
    </source>
</evidence>
<dbReference type="InterPro" id="IPR001173">
    <property type="entry name" value="Glyco_trans_2-like"/>
</dbReference>
<dbReference type="SUPFAM" id="SSF53448">
    <property type="entry name" value="Nucleotide-diphospho-sugar transferases"/>
    <property type="match status" value="1"/>
</dbReference>
<gene>
    <name evidence="4" type="ORF">EL17_19710</name>
</gene>
<evidence type="ECO:0000256" key="1">
    <source>
        <dbReference type="ARBA" id="ARBA00022676"/>
    </source>
</evidence>
<comment type="caution">
    <text evidence="4">The sequence shown here is derived from an EMBL/GenBank/DDBJ whole genome shotgun (WGS) entry which is preliminary data.</text>
</comment>
<dbReference type="EMBL" id="JMIH01000028">
    <property type="protein sequence ID" value="KEO72139.1"/>
    <property type="molecule type" value="Genomic_DNA"/>
</dbReference>
<evidence type="ECO:0000256" key="2">
    <source>
        <dbReference type="ARBA" id="ARBA00022679"/>
    </source>
</evidence>
<sequence>MNKPSIKLSIIVPVYNLEKYIDSCLKSLIHIPLSPDLYEILVIDDGSRDRSVHKIEALCSSYKHIQLIKQQNIGVGAARNRGLEAAKGEYIWLVDGDDLVYSEAVLPALEEAIAHNVDALGFQFTAVDEEGIAARWVDFKLDFGGQKTLNGPEFYLLNYAKSYLWLYLFKRDVFIRGNLKYHESIKMQDGELMPKIFMNCESVRSYDQPLIKYRFRPTSAVNDVNEIHRAFFYKSMVVVAKSLKDLQDQLESGSTMHKAIKLKQSQMNQMLFTNLVSNKYSDEINLQFISMLKENGLLPFKPISGFTPKMNFKYNVFRKLVNISPQKGRNIYQKLLM</sequence>
<dbReference type="PANTHER" id="PTHR22916">
    <property type="entry name" value="GLYCOSYLTRANSFERASE"/>
    <property type="match status" value="1"/>
</dbReference>